<dbReference type="InParanoid" id="A0A165ECB2"/>
<sequence length="214" mass="23501">MDHLDPLSSLVSALKRDHIIPDVLPESFNPSVLLSVEYPNEQQVLIGNQLTVEDTTEEPAVSFVPMNLPFEKADNTGEDVGEEATYTLVMVDPDAPSRKDPKFKCFRHWVLTGLKSPAHSASTTADPQALKTKASTTPYRPPGPRPGSGQHRYIFLLYQEPASSEPLAIPQGAAEHESTLEERRSWDPIAFGDKYGLRLVGATYFLVNAAGAEE</sequence>
<dbReference type="GeneID" id="63822727"/>
<dbReference type="GO" id="GO:0005543">
    <property type="term" value="F:phospholipid binding"/>
    <property type="evidence" value="ECO:0007669"/>
    <property type="project" value="TreeGrafter"/>
</dbReference>
<gene>
    <name evidence="3" type="ORF">LAESUDRAFT_679240</name>
</gene>
<protein>
    <submittedName>
        <fullName evidence="3">PEBP-like protein</fullName>
    </submittedName>
</protein>
<dbReference type="PANTHER" id="PTHR11362:SF148">
    <property type="entry name" value="CARBOXYPEPTIDASE Y INHIBITOR"/>
    <property type="match status" value="1"/>
</dbReference>
<dbReference type="SUPFAM" id="SSF49777">
    <property type="entry name" value="PEBP-like"/>
    <property type="match status" value="1"/>
</dbReference>
<feature type="region of interest" description="Disordered" evidence="2">
    <location>
        <begin position="117"/>
        <end position="147"/>
    </location>
</feature>
<dbReference type="GO" id="GO:0030414">
    <property type="term" value="F:peptidase inhibitor activity"/>
    <property type="evidence" value="ECO:0007669"/>
    <property type="project" value="TreeGrafter"/>
</dbReference>
<proteinExistence type="inferred from homology"/>
<dbReference type="Proteomes" id="UP000076871">
    <property type="component" value="Unassembled WGS sequence"/>
</dbReference>
<reference evidence="3 4" key="1">
    <citation type="journal article" date="2016" name="Mol. Biol. Evol.">
        <title>Comparative Genomics of Early-Diverging Mushroom-Forming Fungi Provides Insights into the Origins of Lignocellulose Decay Capabilities.</title>
        <authorList>
            <person name="Nagy L.G."/>
            <person name="Riley R."/>
            <person name="Tritt A."/>
            <person name="Adam C."/>
            <person name="Daum C."/>
            <person name="Floudas D."/>
            <person name="Sun H."/>
            <person name="Yadav J.S."/>
            <person name="Pangilinan J."/>
            <person name="Larsson K.H."/>
            <person name="Matsuura K."/>
            <person name="Barry K."/>
            <person name="Labutti K."/>
            <person name="Kuo R."/>
            <person name="Ohm R.A."/>
            <person name="Bhattacharya S.S."/>
            <person name="Shirouzu T."/>
            <person name="Yoshinaga Y."/>
            <person name="Martin F.M."/>
            <person name="Grigoriev I.V."/>
            <person name="Hibbett D.S."/>
        </authorList>
    </citation>
    <scope>NUCLEOTIDE SEQUENCE [LARGE SCALE GENOMIC DNA]</scope>
    <source>
        <strain evidence="3 4">93-53</strain>
    </source>
</reference>
<comment type="similarity">
    <text evidence="1">Belongs to the phosphatidylethanolamine-binding protein family.</text>
</comment>
<dbReference type="InterPro" id="IPR036610">
    <property type="entry name" value="PEBP-like_sf"/>
</dbReference>
<keyword evidence="4" id="KW-1185">Reference proteome</keyword>
<dbReference type="PROSITE" id="PS01220">
    <property type="entry name" value="PBP"/>
    <property type="match status" value="1"/>
</dbReference>
<dbReference type="RefSeq" id="XP_040764457.1">
    <property type="nucleotide sequence ID" value="XM_040905697.1"/>
</dbReference>
<evidence type="ECO:0000256" key="1">
    <source>
        <dbReference type="ARBA" id="ARBA00007091"/>
    </source>
</evidence>
<organism evidence="3 4">
    <name type="scientific">Laetiporus sulphureus 93-53</name>
    <dbReference type="NCBI Taxonomy" id="1314785"/>
    <lineage>
        <taxon>Eukaryota</taxon>
        <taxon>Fungi</taxon>
        <taxon>Dikarya</taxon>
        <taxon>Basidiomycota</taxon>
        <taxon>Agaricomycotina</taxon>
        <taxon>Agaricomycetes</taxon>
        <taxon>Polyporales</taxon>
        <taxon>Laetiporus</taxon>
    </lineage>
</organism>
<dbReference type="Gene3D" id="3.90.280.10">
    <property type="entry name" value="PEBP-like"/>
    <property type="match status" value="1"/>
</dbReference>
<name>A0A165ECB2_9APHY</name>
<accession>A0A165ECB2</accession>
<dbReference type="Pfam" id="PF01161">
    <property type="entry name" value="PBP"/>
    <property type="match status" value="1"/>
</dbReference>
<evidence type="ECO:0000313" key="3">
    <source>
        <dbReference type="EMBL" id="KZT06717.1"/>
    </source>
</evidence>
<dbReference type="EMBL" id="KV427623">
    <property type="protein sequence ID" value="KZT06717.1"/>
    <property type="molecule type" value="Genomic_DNA"/>
</dbReference>
<dbReference type="STRING" id="1314785.A0A165ECB2"/>
<dbReference type="CDD" id="cd00866">
    <property type="entry name" value="PEBP_euk"/>
    <property type="match status" value="1"/>
</dbReference>
<evidence type="ECO:0000256" key="2">
    <source>
        <dbReference type="SAM" id="MobiDB-lite"/>
    </source>
</evidence>
<dbReference type="AlphaFoldDB" id="A0A165ECB2"/>
<dbReference type="PANTHER" id="PTHR11362">
    <property type="entry name" value="PHOSPHATIDYLETHANOLAMINE-BINDING PROTEIN"/>
    <property type="match status" value="1"/>
</dbReference>
<dbReference type="GO" id="GO:0046578">
    <property type="term" value="P:regulation of Ras protein signal transduction"/>
    <property type="evidence" value="ECO:0007669"/>
    <property type="project" value="TreeGrafter"/>
</dbReference>
<evidence type="ECO:0000313" key="4">
    <source>
        <dbReference type="Proteomes" id="UP000076871"/>
    </source>
</evidence>
<dbReference type="InterPro" id="IPR001858">
    <property type="entry name" value="Phosphatidylethanolamine-bd_CS"/>
</dbReference>
<dbReference type="InterPro" id="IPR035810">
    <property type="entry name" value="PEBP_euk"/>
</dbReference>
<dbReference type="InterPro" id="IPR008914">
    <property type="entry name" value="PEBP"/>
</dbReference>
<dbReference type="OrthoDB" id="2506647at2759"/>
<dbReference type="GO" id="GO:0030162">
    <property type="term" value="P:regulation of proteolysis"/>
    <property type="evidence" value="ECO:0007669"/>
    <property type="project" value="TreeGrafter"/>
</dbReference>